<dbReference type="InterPro" id="IPR013471">
    <property type="entry name" value="RNase_Z/BN"/>
</dbReference>
<evidence type="ECO:0000256" key="3">
    <source>
        <dbReference type="ARBA" id="ARBA00022694"/>
    </source>
</evidence>
<keyword evidence="10" id="KW-1185">Reference proteome</keyword>
<sequence length="396" mass="44033">MAGRWRRLLLGTVPKHFADIRGDGFFSGMELVFLGTGAGSPSIERNASGLCMQLHGHNYLFDCGEGSLKQMFMTTIRAPTTDKIFITHLHGDHIFGLPGMLCTLNALSAGIIDRKTKLPVKKKIDVYGPPGLFAYVNMTLKLSAANLANIEIVVHELMEGKERKAGDRNNDVHECLKRQPIFPEKKKGNYVWKLFEDKEHCVKAGSLRHTVPCFGYVVEEHSRPGRIDAELAKARGLLPGPAYKDLKLGIAVPLPDGTMLQPHEVVDPQVKGRKVAILGDSSDSAAMVDLAMNSDVVVHESTLPHEMIDQAVTRGHSTSTMAGMFARQCNATLLVLNHFSHRFSYSRRSARSVQNLVDEARHTFRKRAVIDASDFLKIRIPRHDSNIYHVKNPVRD</sequence>
<reference evidence="9 10" key="1">
    <citation type="journal article" date="2014" name="Genome Biol. Evol.">
        <title>The secreted proteins of Achlya hypogyna and Thraustotheca clavata identify the ancestral oomycete secretome and reveal gene acquisitions by horizontal gene transfer.</title>
        <authorList>
            <person name="Misner I."/>
            <person name="Blouin N."/>
            <person name="Leonard G."/>
            <person name="Richards T.A."/>
            <person name="Lane C.E."/>
        </authorList>
    </citation>
    <scope>NUCLEOTIDE SEQUENCE [LARGE SCALE GENOMIC DNA]</scope>
    <source>
        <strain evidence="9 10">ATCC 34112</strain>
    </source>
</reference>
<gene>
    <name evidence="9" type="ORF">THRCLA_11386</name>
</gene>
<dbReference type="GO" id="GO:0042781">
    <property type="term" value="F:3'-tRNA processing endoribonuclease activity"/>
    <property type="evidence" value="ECO:0007669"/>
    <property type="project" value="TreeGrafter"/>
</dbReference>
<keyword evidence="8" id="KW-0862">Zinc</keyword>
<evidence type="ECO:0000256" key="5">
    <source>
        <dbReference type="ARBA" id="ARBA00022723"/>
    </source>
</evidence>
<comment type="caution">
    <text evidence="9">The sequence shown here is derived from an EMBL/GenBank/DDBJ whole genome shotgun (WGS) entry which is preliminary data.</text>
</comment>
<evidence type="ECO:0000256" key="7">
    <source>
        <dbReference type="ARBA" id="ARBA00022801"/>
    </source>
</evidence>
<keyword evidence="7" id="KW-0378">Hydrolase</keyword>
<evidence type="ECO:0000256" key="4">
    <source>
        <dbReference type="ARBA" id="ARBA00022722"/>
    </source>
</evidence>
<dbReference type="Proteomes" id="UP000243217">
    <property type="component" value="Unassembled WGS sequence"/>
</dbReference>
<evidence type="ECO:0000313" key="10">
    <source>
        <dbReference type="Proteomes" id="UP000243217"/>
    </source>
</evidence>
<dbReference type="PANTHER" id="PTHR46018:SF2">
    <property type="entry name" value="ZINC PHOSPHODIESTERASE ELAC PROTEIN 1"/>
    <property type="match status" value="1"/>
</dbReference>
<protein>
    <submittedName>
        <fullName evidence="9">Zinc phosphodiesterase ELAC protein 1-like</fullName>
    </submittedName>
</protein>
<evidence type="ECO:0000256" key="1">
    <source>
        <dbReference type="ARBA" id="ARBA00001947"/>
    </source>
</evidence>
<dbReference type="Gene3D" id="3.60.15.10">
    <property type="entry name" value="Ribonuclease Z/Hydroxyacylglutathione hydrolase-like"/>
    <property type="match status" value="1"/>
</dbReference>
<dbReference type="SUPFAM" id="SSF56281">
    <property type="entry name" value="Metallo-hydrolase/oxidoreductase"/>
    <property type="match status" value="1"/>
</dbReference>
<dbReference type="EMBL" id="JNBS01004892">
    <property type="protein sequence ID" value="OQR81815.1"/>
    <property type="molecule type" value="Genomic_DNA"/>
</dbReference>
<dbReference type="PANTHER" id="PTHR46018">
    <property type="entry name" value="ZINC PHOSPHODIESTERASE ELAC PROTEIN 1"/>
    <property type="match status" value="1"/>
</dbReference>
<dbReference type="GO" id="GO:0046872">
    <property type="term" value="F:metal ion binding"/>
    <property type="evidence" value="ECO:0007669"/>
    <property type="project" value="UniProtKB-KW"/>
</dbReference>
<comment type="subunit">
    <text evidence="2">Homodimer.</text>
</comment>
<organism evidence="9 10">
    <name type="scientific">Thraustotheca clavata</name>
    <dbReference type="NCBI Taxonomy" id="74557"/>
    <lineage>
        <taxon>Eukaryota</taxon>
        <taxon>Sar</taxon>
        <taxon>Stramenopiles</taxon>
        <taxon>Oomycota</taxon>
        <taxon>Saprolegniomycetes</taxon>
        <taxon>Saprolegniales</taxon>
        <taxon>Achlyaceae</taxon>
        <taxon>Thraustotheca</taxon>
    </lineage>
</organism>
<dbReference type="AlphaFoldDB" id="A0A1V9Y7V9"/>
<dbReference type="GO" id="GO:0005634">
    <property type="term" value="C:nucleus"/>
    <property type="evidence" value="ECO:0007669"/>
    <property type="project" value="TreeGrafter"/>
</dbReference>
<keyword evidence="4" id="KW-0540">Nuclease</keyword>
<evidence type="ECO:0000313" key="9">
    <source>
        <dbReference type="EMBL" id="OQR81815.1"/>
    </source>
</evidence>
<accession>A0A1V9Y7V9</accession>
<dbReference type="CDD" id="cd07717">
    <property type="entry name" value="RNaseZ_ZiPD-like_MBL-fold"/>
    <property type="match status" value="1"/>
</dbReference>
<keyword evidence="6" id="KW-0255">Endonuclease</keyword>
<evidence type="ECO:0000256" key="2">
    <source>
        <dbReference type="ARBA" id="ARBA00011738"/>
    </source>
</evidence>
<evidence type="ECO:0000256" key="8">
    <source>
        <dbReference type="ARBA" id="ARBA00022833"/>
    </source>
</evidence>
<dbReference type="Pfam" id="PF23023">
    <property type="entry name" value="Anti-Pycsar_Apyc1"/>
    <property type="match status" value="1"/>
</dbReference>
<dbReference type="STRING" id="74557.A0A1V9Y7V9"/>
<comment type="cofactor">
    <cofactor evidence="1">
        <name>Zn(2+)</name>
        <dbReference type="ChEBI" id="CHEBI:29105"/>
    </cofactor>
</comment>
<name>A0A1V9Y7V9_9STRA</name>
<keyword evidence="5" id="KW-0479">Metal-binding</keyword>
<proteinExistence type="inferred from homology"/>
<keyword evidence="3" id="KW-0819">tRNA processing</keyword>
<evidence type="ECO:0000256" key="6">
    <source>
        <dbReference type="ARBA" id="ARBA00022759"/>
    </source>
</evidence>
<dbReference type="HAMAP" id="MF_01818">
    <property type="entry name" value="RNase_Z_BN"/>
    <property type="match status" value="1"/>
</dbReference>
<dbReference type="InterPro" id="IPR036866">
    <property type="entry name" value="RibonucZ/Hydroxyglut_hydro"/>
</dbReference>
<dbReference type="OrthoDB" id="527344at2759"/>